<gene>
    <name evidence="2" type="ORF">V6N12_068716</name>
</gene>
<protein>
    <submittedName>
        <fullName evidence="2">Uncharacterized protein</fullName>
    </submittedName>
</protein>
<comment type="caution">
    <text evidence="2">The sequence shown here is derived from an EMBL/GenBank/DDBJ whole genome shotgun (WGS) entry which is preliminary data.</text>
</comment>
<sequence>MRDREQEQEQEQGDQDFKIDGSKDFNMQFPRKQSGKPARKSEESGVEQPQQQVGDGLAYDYKKCNEKSHEEFVQFIEGIVDNVRLKANFISSHWVKPGQRDRWDQGSGVTPIPVVYYESTVADAACGGSDEDALHSDAIRIGVTESKTF</sequence>
<feature type="region of interest" description="Disordered" evidence="1">
    <location>
        <begin position="1"/>
        <end position="54"/>
    </location>
</feature>
<dbReference type="EMBL" id="JBBPBM010000005">
    <property type="protein sequence ID" value="KAK8584472.1"/>
    <property type="molecule type" value="Genomic_DNA"/>
</dbReference>
<accession>A0ABR2FQS6</accession>
<dbReference type="InterPro" id="IPR007541">
    <property type="entry name" value="Uncharacterised_BSP"/>
</dbReference>
<organism evidence="2 3">
    <name type="scientific">Hibiscus sabdariffa</name>
    <name type="common">roselle</name>
    <dbReference type="NCBI Taxonomy" id="183260"/>
    <lineage>
        <taxon>Eukaryota</taxon>
        <taxon>Viridiplantae</taxon>
        <taxon>Streptophyta</taxon>
        <taxon>Embryophyta</taxon>
        <taxon>Tracheophyta</taxon>
        <taxon>Spermatophyta</taxon>
        <taxon>Magnoliopsida</taxon>
        <taxon>eudicotyledons</taxon>
        <taxon>Gunneridae</taxon>
        <taxon>Pentapetalae</taxon>
        <taxon>rosids</taxon>
        <taxon>malvids</taxon>
        <taxon>Malvales</taxon>
        <taxon>Malvaceae</taxon>
        <taxon>Malvoideae</taxon>
        <taxon>Hibiscus</taxon>
    </lineage>
</organism>
<evidence type="ECO:0000256" key="1">
    <source>
        <dbReference type="SAM" id="MobiDB-lite"/>
    </source>
</evidence>
<name>A0ABR2FQS6_9ROSI</name>
<evidence type="ECO:0000313" key="2">
    <source>
        <dbReference type="EMBL" id="KAK8584472.1"/>
    </source>
</evidence>
<reference evidence="2 3" key="1">
    <citation type="journal article" date="2024" name="G3 (Bethesda)">
        <title>Genome assembly of Hibiscus sabdariffa L. provides insights into metabolisms of medicinal natural products.</title>
        <authorList>
            <person name="Kim T."/>
        </authorList>
    </citation>
    <scope>NUCLEOTIDE SEQUENCE [LARGE SCALE GENOMIC DNA]</scope>
    <source>
        <strain evidence="2">TK-2024</strain>
        <tissue evidence="2">Old leaves</tissue>
    </source>
</reference>
<dbReference type="Proteomes" id="UP001472677">
    <property type="component" value="Unassembled WGS sequence"/>
</dbReference>
<keyword evidence="3" id="KW-1185">Reference proteome</keyword>
<dbReference type="Pfam" id="PF04450">
    <property type="entry name" value="BSP"/>
    <property type="match status" value="1"/>
</dbReference>
<evidence type="ECO:0000313" key="3">
    <source>
        <dbReference type="Proteomes" id="UP001472677"/>
    </source>
</evidence>
<proteinExistence type="predicted"/>